<feature type="compositionally biased region" description="Basic and acidic residues" evidence="1">
    <location>
        <begin position="33"/>
        <end position="47"/>
    </location>
</feature>
<reference evidence="2 3" key="1">
    <citation type="submission" date="2017-09" db="EMBL/GenBank/DDBJ databases">
        <authorList>
            <person name="Ehlers B."/>
            <person name="Leendertz F.H."/>
        </authorList>
    </citation>
    <scope>NUCLEOTIDE SEQUENCE [LARGE SCALE GENOMIC DNA]</scope>
    <source>
        <strain evidence="2 3">CGMCC 4.6857</strain>
    </source>
</reference>
<dbReference type="EMBL" id="OBDY01000003">
    <property type="protein sequence ID" value="SNY30252.1"/>
    <property type="molecule type" value="Genomic_DNA"/>
</dbReference>
<dbReference type="Proteomes" id="UP000219612">
    <property type="component" value="Unassembled WGS sequence"/>
</dbReference>
<protein>
    <submittedName>
        <fullName evidence="2">Uncharacterized protein</fullName>
    </submittedName>
</protein>
<gene>
    <name evidence="2" type="ORF">SAMN05421748_103372</name>
</gene>
<sequence>MPVAFLLVLRDMRSKSGEEDPPWLTTSQKQRHGFSEDSWTRATKELESDNLLITKRTPQGREIDFRRLNEERRPGSRSRGADGVSCG</sequence>
<proteinExistence type="predicted"/>
<evidence type="ECO:0000313" key="2">
    <source>
        <dbReference type="EMBL" id="SNY30252.1"/>
    </source>
</evidence>
<keyword evidence="3" id="KW-1185">Reference proteome</keyword>
<feature type="region of interest" description="Disordered" evidence="1">
    <location>
        <begin position="14"/>
        <end position="87"/>
    </location>
</feature>
<evidence type="ECO:0000313" key="3">
    <source>
        <dbReference type="Proteomes" id="UP000219612"/>
    </source>
</evidence>
<accession>A0A285H3B0</accession>
<feature type="compositionally biased region" description="Basic and acidic residues" evidence="1">
    <location>
        <begin position="59"/>
        <end position="74"/>
    </location>
</feature>
<evidence type="ECO:0000256" key="1">
    <source>
        <dbReference type="SAM" id="MobiDB-lite"/>
    </source>
</evidence>
<organism evidence="2 3">
    <name type="scientific">Paractinoplanes atraurantiacus</name>
    <dbReference type="NCBI Taxonomy" id="1036182"/>
    <lineage>
        <taxon>Bacteria</taxon>
        <taxon>Bacillati</taxon>
        <taxon>Actinomycetota</taxon>
        <taxon>Actinomycetes</taxon>
        <taxon>Micromonosporales</taxon>
        <taxon>Micromonosporaceae</taxon>
        <taxon>Paractinoplanes</taxon>
    </lineage>
</organism>
<dbReference type="AlphaFoldDB" id="A0A285H3B0"/>
<name>A0A285H3B0_9ACTN</name>